<dbReference type="EMBL" id="CP095075">
    <property type="protein sequence ID" value="UOR11273.1"/>
    <property type="molecule type" value="Genomic_DNA"/>
</dbReference>
<dbReference type="Pfam" id="PF11772">
    <property type="entry name" value="EpuA"/>
    <property type="match status" value="1"/>
</dbReference>
<keyword evidence="2" id="KW-1133">Transmembrane helix</keyword>
<dbReference type="Proteomes" id="UP000830326">
    <property type="component" value="Chromosome"/>
</dbReference>
<evidence type="ECO:0000256" key="1">
    <source>
        <dbReference type="SAM" id="MobiDB-lite"/>
    </source>
</evidence>
<feature type="compositionally biased region" description="Basic residues" evidence="1">
    <location>
        <begin position="12"/>
        <end position="29"/>
    </location>
</feature>
<dbReference type="InterPro" id="IPR024596">
    <property type="entry name" value="RNApol_su_b/EpuA"/>
</dbReference>
<keyword evidence="4" id="KW-1185">Reference proteome</keyword>
<reference evidence="3" key="1">
    <citation type="submission" date="2022-04" db="EMBL/GenBank/DDBJ databases">
        <title>Halobacillus sp. isolated from saltern.</title>
        <authorList>
            <person name="Won M."/>
            <person name="Lee C.-M."/>
            <person name="Woen H.-Y."/>
            <person name="Kwon S.-W."/>
        </authorList>
    </citation>
    <scope>NUCLEOTIDE SEQUENCE</scope>
    <source>
        <strain evidence="3">SSHM10-5</strain>
    </source>
</reference>
<name>A0ABY4H8S1_9BACI</name>
<feature type="transmembrane region" description="Helical" evidence="2">
    <location>
        <begin position="36"/>
        <end position="62"/>
    </location>
</feature>
<keyword evidence="3" id="KW-0240">DNA-directed RNA polymerase</keyword>
<evidence type="ECO:0000313" key="3">
    <source>
        <dbReference type="EMBL" id="UOR11273.1"/>
    </source>
</evidence>
<evidence type="ECO:0000313" key="4">
    <source>
        <dbReference type="Proteomes" id="UP000830326"/>
    </source>
</evidence>
<feature type="region of interest" description="Disordered" evidence="1">
    <location>
        <begin position="1"/>
        <end position="29"/>
    </location>
</feature>
<dbReference type="RefSeq" id="WP_245031154.1">
    <property type="nucleotide sequence ID" value="NZ_CP095075.1"/>
</dbReference>
<keyword evidence="2" id="KW-0812">Transmembrane</keyword>
<protein>
    <submittedName>
        <fullName evidence="3">DNA-directed RNA polymerase subunit beta</fullName>
    </submittedName>
</protein>
<feature type="compositionally biased region" description="Basic and acidic residues" evidence="1">
    <location>
        <begin position="1"/>
        <end position="11"/>
    </location>
</feature>
<evidence type="ECO:0000256" key="2">
    <source>
        <dbReference type="SAM" id="Phobius"/>
    </source>
</evidence>
<keyword evidence="2" id="KW-0472">Membrane</keyword>
<gene>
    <name evidence="3" type="ORF">MUO15_16985</name>
</gene>
<accession>A0ABY4H8S1</accession>
<organism evidence="3 4">
    <name type="scientific">Halobacillus amylolyticus</name>
    <dbReference type="NCBI Taxonomy" id="2932259"/>
    <lineage>
        <taxon>Bacteria</taxon>
        <taxon>Bacillati</taxon>
        <taxon>Bacillota</taxon>
        <taxon>Bacilli</taxon>
        <taxon>Bacillales</taxon>
        <taxon>Bacillaceae</taxon>
        <taxon>Halobacillus</taxon>
    </lineage>
</organism>
<proteinExistence type="predicted"/>
<keyword evidence="3" id="KW-0804">Transcription</keyword>
<dbReference type="GO" id="GO:0000428">
    <property type="term" value="C:DNA-directed RNA polymerase complex"/>
    <property type="evidence" value="ECO:0007669"/>
    <property type="project" value="UniProtKB-KW"/>
</dbReference>
<sequence length="87" mass="10185">MPTDANKQEKKQLRKQHKPGTKEKRRRKQRRRILPIWLRIIIVLFLSALALLVGLVVGYGVIGDGNPLDALDWSTWERIWNLITKTQ</sequence>